<feature type="compositionally biased region" description="Gly residues" evidence="1">
    <location>
        <begin position="53"/>
        <end position="66"/>
    </location>
</feature>
<feature type="region of interest" description="Disordered" evidence="1">
    <location>
        <begin position="1"/>
        <end position="116"/>
    </location>
</feature>
<keyword evidence="2" id="KW-1185">Reference proteome</keyword>
<evidence type="ECO:0000256" key="1">
    <source>
        <dbReference type="SAM" id="MobiDB-lite"/>
    </source>
</evidence>
<sequence>MGPGPPGLLRAAPRGARLWGSGGGGGLWCGTRPHRTRSGEAAEPRPGPVPGCPGLGGLGGGGGSPRGPGASAPSPQPPARYLRRERGNSGDPRSPGRREPSRDVQRGTGKGQRLEISRAKGVKFEFQGAKIL</sequence>
<dbReference type="GeneID" id="110223521"/>
<dbReference type="AlphaFoldDB" id="A0A6P5M2B1"/>
<dbReference type="RefSeq" id="XP_020864775.1">
    <property type="nucleotide sequence ID" value="XM_021009116.1"/>
</dbReference>
<reference evidence="3" key="1">
    <citation type="submission" date="2025-08" db="UniProtKB">
        <authorList>
            <consortium name="RefSeq"/>
        </authorList>
    </citation>
    <scope>IDENTIFICATION</scope>
    <source>
        <tissue evidence="3">Spleen</tissue>
    </source>
</reference>
<organism evidence="2 3">
    <name type="scientific">Phascolarctos cinereus</name>
    <name type="common">Koala</name>
    <dbReference type="NCBI Taxonomy" id="38626"/>
    <lineage>
        <taxon>Eukaryota</taxon>
        <taxon>Metazoa</taxon>
        <taxon>Chordata</taxon>
        <taxon>Craniata</taxon>
        <taxon>Vertebrata</taxon>
        <taxon>Euteleostomi</taxon>
        <taxon>Mammalia</taxon>
        <taxon>Metatheria</taxon>
        <taxon>Diprotodontia</taxon>
        <taxon>Phascolarctidae</taxon>
        <taxon>Phascolarctos</taxon>
    </lineage>
</organism>
<dbReference type="KEGG" id="pcw:110223521"/>
<evidence type="ECO:0000313" key="2">
    <source>
        <dbReference type="Proteomes" id="UP000515140"/>
    </source>
</evidence>
<accession>A0A6P5M2B1</accession>
<gene>
    <name evidence="3" type="primary">LOC110223521</name>
</gene>
<dbReference type="InParanoid" id="A0A6P5M2B1"/>
<proteinExistence type="predicted"/>
<feature type="compositionally biased region" description="Low complexity" evidence="1">
    <location>
        <begin position="7"/>
        <end position="19"/>
    </location>
</feature>
<feature type="compositionally biased region" description="Basic and acidic residues" evidence="1">
    <location>
        <begin position="82"/>
        <end position="105"/>
    </location>
</feature>
<dbReference type="Proteomes" id="UP000515140">
    <property type="component" value="Unplaced"/>
</dbReference>
<name>A0A6P5M2B1_PHACI</name>
<evidence type="ECO:0000313" key="3">
    <source>
        <dbReference type="RefSeq" id="XP_020864775.1"/>
    </source>
</evidence>
<protein>
    <submittedName>
        <fullName evidence="3">Uncharacterized protein LOC110223521</fullName>
    </submittedName>
</protein>